<dbReference type="Gene3D" id="3.30.830.10">
    <property type="entry name" value="Metalloenzyme, LuxS/M16 peptidase-like"/>
    <property type="match status" value="1"/>
</dbReference>
<sequence length="118" mass="13556">MFEFSPKNLHSFYNLVEYLKKLTLEEIGQFLGKHLRDGEDCRKLSTQVIGVGSLEEFNQPGQDESDETNQEDVTDGKKLTNMSLEMLPLENGYKGQLINNIDSFKDSLVIYPAWKLDH</sequence>
<feature type="region of interest" description="Disordered" evidence="1">
    <location>
        <begin position="55"/>
        <end position="75"/>
    </location>
</feature>
<name>A0A2G8LHN8_STIJA</name>
<evidence type="ECO:0000256" key="1">
    <source>
        <dbReference type="SAM" id="MobiDB-lite"/>
    </source>
</evidence>
<organism evidence="2 3">
    <name type="scientific">Stichopus japonicus</name>
    <name type="common">Sea cucumber</name>
    <dbReference type="NCBI Taxonomy" id="307972"/>
    <lineage>
        <taxon>Eukaryota</taxon>
        <taxon>Metazoa</taxon>
        <taxon>Echinodermata</taxon>
        <taxon>Eleutherozoa</taxon>
        <taxon>Echinozoa</taxon>
        <taxon>Holothuroidea</taxon>
        <taxon>Aspidochirotacea</taxon>
        <taxon>Aspidochirotida</taxon>
        <taxon>Stichopodidae</taxon>
        <taxon>Apostichopus</taxon>
    </lineage>
</organism>
<comment type="caution">
    <text evidence="2">The sequence shown here is derived from an EMBL/GenBank/DDBJ whole genome shotgun (WGS) entry which is preliminary data.</text>
</comment>
<proteinExistence type="predicted"/>
<keyword evidence="3" id="KW-1185">Reference proteome</keyword>
<gene>
    <name evidence="2" type="ORF">BSL78_03341</name>
</gene>
<dbReference type="EMBL" id="MRZV01000074">
    <property type="protein sequence ID" value="PIK59769.1"/>
    <property type="molecule type" value="Genomic_DNA"/>
</dbReference>
<accession>A0A2G8LHN8</accession>
<dbReference type="AlphaFoldDB" id="A0A2G8LHN8"/>
<dbReference type="Proteomes" id="UP000230750">
    <property type="component" value="Unassembled WGS sequence"/>
</dbReference>
<feature type="compositionally biased region" description="Acidic residues" evidence="1">
    <location>
        <begin position="63"/>
        <end position="73"/>
    </location>
</feature>
<reference evidence="2 3" key="1">
    <citation type="journal article" date="2017" name="PLoS Biol.">
        <title>The sea cucumber genome provides insights into morphological evolution and visceral regeneration.</title>
        <authorList>
            <person name="Zhang X."/>
            <person name="Sun L."/>
            <person name="Yuan J."/>
            <person name="Sun Y."/>
            <person name="Gao Y."/>
            <person name="Zhang L."/>
            <person name="Li S."/>
            <person name="Dai H."/>
            <person name="Hamel J.F."/>
            <person name="Liu C."/>
            <person name="Yu Y."/>
            <person name="Liu S."/>
            <person name="Lin W."/>
            <person name="Guo K."/>
            <person name="Jin S."/>
            <person name="Xu P."/>
            <person name="Storey K.B."/>
            <person name="Huan P."/>
            <person name="Zhang T."/>
            <person name="Zhou Y."/>
            <person name="Zhang J."/>
            <person name="Lin C."/>
            <person name="Li X."/>
            <person name="Xing L."/>
            <person name="Huo D."/>
            <person name="Sun M."/>
            <person name="Wang L."/>
            <person name="Mercier A."/>
            <person name="Li F."/>
            <person name="Yang H."/>
            <person name="Xiang J."/>
        </authorList>
    </citation>
    <scope>NUCLEOTIDE SEQUENCE [LARGE SCALE GENOMIC DNA]</scope>
    <source>
        <strain evidence="2">Shaxun</strain>
        <tissue evidence="2">Muscle</tissue>
    </source>
</reference>
<evidence type="ECO:0000313" key="2">
    <source>
        <dbReference type="EMBL" id="PIK59769.1"/>
    </source>
</evidence>
<evidence type="ECO:0000313" key="3">
    <source>
        <dbReference type="Proteomes" id="UP000230750"/>
    </source>
</evidence>
<protein>
    <submittedName>
        <fullName evidence="2">Uncharacterized protein</fullName>
    </submittedName>
</protein>